<sequence>MRIRPYQNKDFNTISQWITEERSHALWCANLIPYPLEKKGFDDLLQEAEERFGDSPFVATTDDGTLVGFFCFSVNLDTNEGMLKFVVVDNAIRNKGYGCEMIKQAVKYAFEIAKADAVQLNVFPENPGAKKCYEKVGFRERALTENAFRFKDELWGRCNMVITR</sequence>
<proteinExistence type="predicted"/>
<dbReference type="Pfam" id="PF00583">
    <property type="entry name" value="Acetyltransf_1"/>
    <property type="match status" value="1"/>
</dbReference>
<dbReference type="EMBL" id="JAQLXW010000002">
    <property type="protein sequence ID" value="MDB8002923.1"/>
    <property type="molecule type" value="Genomic_DNA"/>
</dbReference>
<dbReference type="AlphaFoldDB" id="A0AAW6D0W5"/>
<dbReference type="InterPro" id="IPR016181">
    <property type="entry name" value="Acyl_CoA_acyltransferase"/>
</dbReference>
<dbReference type="CDD" id="cd04301">
    <property type="entry name" value="NAT_SF"/>
    <property type="match status" value="1"/>
</dbReference>
<evidence type="ECO:0000313" key="2">
    <source>
        <dbReference type="EMBL" id="MDB8002923.1"/>
    </source>
</evidence>
<dbReference type="SUPFAM" id="SSF55729">
    <property type="entry name" value="Acyl-CoA N-acyltransferases (Nat)"/>
    <property type="match status" value="1"/>
</dbReference>
<gene>
    <name evidence="2" type="ORF">PNE09_02455</name>
</gene>
<dbReference type="Gene3D" id="3.40.630.30">
    <property type="match status" value="1"/>
</dbReference>
<evidence type="ECO:0000259" key="1">
    <source>
        <dbReference type="PROSITE" id="PS51186"/>
    </source>
</evidence>
<feature type="domain" description="N-acetyltransferase" evidence="1">
    <location>
        <begin position="1"/>
        <end position="164"/>
    </location>
</feature>
<protein>
    <submittedName>
        <fullName evidence="2">GNAT family protein</fullName>
    </submittedName>
</protein>
<accession>A0AAW6D0W5</accession>
<organism evidence="2 3">
    <name type="scientific">[Eubacterium] siraeum</name>
    <dbReference type="NCBI Taxonomy" id="39492"/>
    <lineage>
        <taxon>Bacteria</taxon>
        <taxon>Bacillati</taxon>
        <taxon>Bacillota</taxon>
        <taxon>Clostridia</taxon>
        <taxon>Eubacteriales</taxon>
        <taxon>Oscillospiraceae</taxon>
        <taxon>Oscillospiraceae incertae sedis</taxon>
    </lineage>
</organism>
<dbReference type="PROSITE" id="PS51186">
    <property type="entry name" value="GNAT"/>
    <property type="match status" value="1"/>
</dbReference>
<dbReference type="GO" id="GO:0016747">
    <property type="term" value="F:acyltransferase activity, transferring groups other than amino-acyl groups"/>
    <property type="evidence" value="ECO:0007669"/>
    <property type="project" value="InterPro"/>
</dbReference>
<dbReference type="Proteomes" id="UP001210809">
    <property type="component" value="Unassembled WGS sequence"/>
</dbReference>
<evidence type="ECO:0000313" key="3">
    <source>
        <dbReference type="Proteomes" id="UP001210809"/>
    </source>
</evidence>
<dbReference type="PANTHER" id="PTHR43415:SF3">
    <property type="entry name" value="GNAT-FAMILY ACETYLTRANSFERASE"/>
    <property type="match status" value="1"/>
</dbReference>
<reference evidence="2" key="1">
    <citation type="submission" date="2023-01" db="EMBL/GenBank/DDBJ databases">
        <title>Human gut microbiome strain richness.</title>
        <authorList>
            <person name="Chen-Liaw A."/>
        </authorList>
    </citation>
    <scope>NUCLEOTIDE SEQUENCE</scope>
    <source>
        <strain evidence="2">1001283st1_G1_1001283B150217_161031</strain>
    </source>
</reference>
<name>A0AAW6D0W5_9FIRM</name>
<dbReference type="PANTHER" id="PTHR43415">
    <property type="entry name" value="SPERMIDINE N(1)-ACETYLTRANSFERASE"/>
    <property type="match status" value="1"/>
</dbReference>
<comment type="caution">
    <text evidence="2">The sequence shown here is derived from an EMBL/GenBank/DDBJ whole genome shotgun (WGS) entry which is preliminary data.</text>
</comment>
<dbReference type="InterPro" id="IPR000182">
    <property type="entry name" value="GNAT_dom"/>
</dbReference>